<evidence type="ECO:0000313" key="1">
    <source>
        <dbReference type="EMBL" id="ASU00181.1"/>
    </source>
</evidence>
<reference evidence="1 2" key="1">
    <citation type="submission" date="2017-07" db="EMBL/GenBank/DDBJ databases">
        <title>In vitro design and evaluation of phage cocktails against multidrug-resistant Aeromonas salmonicida.</title>
        <authorList>
            <person name="Chen L."/>
            <person name="Yuan S."/>
            <person name="Ma Y."/>
        </authorList>
    </citation>
    <scope>NUCLEOTIDE SEQUENCE [LARGE SCALE GENOMIC DNA]</scope>
</reference>
<name>A0A223LEK2_9CAUD</name>
<dbReference type="EMBL" id="MF448340">
    <property type="protein sequence ID" value="ASU00181.1"/>
    <property type="molecule type" value="Genomic_DNA"/>
</dbReference>
<dbReference type="RefSeq" id="YP_009834671.1">
    <property type="nucleotide sequence ID" value="NC_048673.1"/>
</dbReference>
<proteinExistence type="predicted"/>
<keyword evidence="2" id="KW-1185">Reference proteome</keyword>
<dbReference type="GeneID" id="55604738"/>
<accession>A0A223LEK2</accession>
<dbReference type="Proteomes" id="UP000226092">
    <property type="component" value="Segment"/>
</dbReference>
<dbReference type="KEGG" id="vg:55604738"/>
<sequence length="47" mass="5403">MQTAVLLFFRTIGLEILTQLLKVAAEAITKKQKQNEEDKEANKNKEQ</sequence>
<protein>
    <submittedName>
        <fullName evidence="1">Uncharacterized protein</fullName>
    </submittedName>
</protein>
<organism evidence="1 2">
    <name type="scientific">Aeromonas phage AS-zj</name>
    <dbReference type="NCBI Taxonomy" id="2024208"/>
    <lineage>
        <taxon>Viruses</taxon>
        <taxon>Duplodnaviria</taxon>
        <taxon>Heunggongvirae</taxon>
        <taxon>Uroviricota</taxon>
        <taxon>Caudoviricetes</taxon>
        <taxon>Pantevenvirales</taxon>
        <taxon>Straboviridae</taxon>
        <taxon>Emmerichvirinae</taxon>
        <taxon>Ceceduovirus</taxon>
        <taxon>Ceceduovirus aszj</taxon>
    </lineage>
</organism>
<evidence type="ECO:0000313" key="2">
    <source>
        <dbReference type="Proteomes" id="UP000226092"/>
    </source>
</evidence>